<accession>A0A382B543</accession>
<proteinExistence type="predicted"/>
<protein>
    <submittedName>
        <fullName evidence="1">Uncharacterized protein</fullName>
    </submittedName>
</protein>
<feature type="non-terminal residue" evidence="1">
    <location>
        <position position="102"/>
    </location>
</feature>
<name>A0A382B543_9ZZZZ</name>
<gene>
    <name evidence="1" type="ORF">METZ01_LOCUS161495</name>
</gene>
<evidence type="ECO:0000313" key="1">
    <source>
        <dbReference type="EMBL" id="SVB08641.1"/>
    </source>
</evidence>
<reference evidence="1" key="1">
    <citation type="submission" date="2018-05" db="EMBL/GenBank/DDBJ databases">
        <authorList>
            <person name="Lanie J.A."/>
            <person name="Ng W.-L."/>
            <person name="Kazmierczak K.M."/>
            <person name="Andrzejewski T.M."/>
            <person name="Davidsen T.M."/>
            <person name="Wayne K.J."/>
            <person name="Tettelin H."/>
            <person name="Glass J.I."/>
            <person name="Rusch D."/>
            <person name="Podicherti R."/>
            <person name="Tsui H.-C.T."/>
            <person name="Winkler M.E."/>
        </authorList>
    </citation>
    <scope>NUCLEOTIDE SEQUENCE</scope>
</reference>
<dbReference type="EMBL" id="UINC01028153">
    <property type="protein sequence ID" value="SVB08641.1"/>
    <property type="molecule type" value="Genomic_DNA"/>
</dbReference>
<organism evidence="1">
    <name type="scientific">marine metagenome</name>
    <dbReference type="NCBI Taxonomy" id="408172"/>
    <lineage>
        <taxon>unclassified sequences</taxon>
        <taxon>metagenomes</taxon>
        <taxon>ecological metagenomes</taxon>
    </lineage>
</organism>
<dbReference type="AlphaFoldDB" id="A0A382B543"/>
<sequence>MFQDINKKDKFFKKFIQKVTFVSYLPFARGNAFSRIIDAHEEYFWVNSQSGYKDKKEIVYDSLCVTEYEEGQFSSITDKDKGNYFKTIVHNPKFFEIGSFGI</sequence>